<keyword evidence="7" id="KW-0812">Transmembrane</keyword>
<evidence type="ECO:0000256" key="1">
    <source>
        <dbReference type="ARBA" id="ARBA00000971"/>
    </source>
</evidence>
<evidence type="ECO:0000256" key="7">
    <source>
        <dbReference type="SAM" id="Phobius"/>
    </source>
</evidence>
<feature type="region of interest" description="Disordered" evidence="6">
    <location>
        <begin position="1"/>
        <end position="27"/>
    </location>
</feature>
<dbReference type="AlphaFoldDB" id="A0A6N2TL38"/>
<dbReference type="EMBL" id="CACRSM010000002">
    <property type="protein sequence ID" value="VYT04751.1"/>
    <property type="molecule type" value="Genomic_DNA"/>
</dbReference>
<dbReference type="GO" id="GO:0003755">
    <property type="term" value="F:peptidyl-prolyl cis-trans isomerase activity"/>
    <property type="evidence" value="ECO:0007669"/>
    <property type="project" value="UniProtKB-KW"/>
</dbReference>
<dbReference type="SUPFAM" id="SSF54534">
    <property type="entry name" value="FKBP-like"/>
    <property type="match status" value="1"/>
</dbReference>
<proteinExistence type="predicted"/>
<keyword evidence="3 5" id="KW-0697">Rotamase</keyword>
<gene>
    <name evidence="9" type="ORF">AOLFYP35_01352</name>
</gene>
<evidence type="ECO:0000256" key="6">
    <source>
        <dbReference type="SAM" id="MobiDB-lite"/>
    </source>
</evidence>
<evidence type="ECO:0000256" key="3">
    <source>
        <dbReference type="ARBA" id="ARBA00023110"/>
    </source>
</evidence>
<feature type="compositionally biased region" description="Basic and acidic residues" evidence="6">
    <location>
        <begin position="14"/>
        <end position="23"/>
    </location>
</feature>
<organism evidence="9">
    <name type="scientific">Schaalia odontolytica</name>
    <dbReference type="NCBI Taxonomy" id="1660"/>
    <lineage>
        <taxon>Bacteria</taxon>
        <taxon>Bacillati</taxon>
        <taxon>Actinomycetota</taxon>
        <taxon>Actinomycetes</taxon>
        <taxon>Actinomycetales</taxon>
        <taxon>Actinomycetaceae</taxon>
        <taxon>Schaalia</taxon>
    </lineage>
</organism>
<sequence length="336" mass="35733">MSGKHLSSRLHPVAQEHREEMGQARKPSRRRGRRILIAFSVLILICALILGCIWFLRPSSEESLEGHSPRSVLSAVEVSGRVGATPTLKLSQPLQIVSTKHQILSQGEGRAITAGTPVLLSVTVFDSTTGEILSPNGRPRLIVGRADDDSLGADMAHEVNGRAEGSRLLVARPLPSVSDSTASPTPTARTTKGEVVVIDILPTLASGQASAQASGSGPLEVTMRDEGPIIKHGDQLPTGPTTQPLLTGAGAQVRSDDDIVVQYFVSGWTDGIERQSTWRTGVPERVRLSELMPGLRPLLIDQKVGSRLAITLPPDQATGDDTLCIVIDILATTPTS</sequence>
<dbReference type="PROSITE" id="PS50059">
    <property type="entry name" value="FKBP_PPIASE"/>
    <property type="match status" value="1"/>
</dbReference>
<dbReference type="InterPro" id="IPR046357">
    <property type="entry name" value="PPIase_dom_sf"/>
</dbReference>
<accession>A0A6N2TL38</accession>
<name>A0A6N2TL38_9ACTO</name>
<keyword evidence="7" id="KW-0472">Membrane</keyword>
<dbReference type="Gene3D" id="3.10.50.40">
    <property type="match status" value="1"/>
</dbReference>
<reference evidence="9" key="1">
    <citation type="submission" date="2019-11" db="EMBL/GenBank/DDBJ databases">
        <authorList>
            <person name="Feng L."/>
        </authorList>
    </citation>
    <scope>NUCLEOTIDE SEQUENCE</scope>
    <source>
        <strain evidence="9">AodontolyticusLFYP35</strain>
    </source>
</reference>
<dbReference type="EC" id="5.2.1.8" evidence="2 5"/>
<keyword evidence="4 5" id="KW-0413">Isomerase</keyword>
<feature type="transmembrane region" description="Helical" evidence="7">
    <location>
        <begin position="35"/>
        <end position="56"/>
    </location>
</feature>
<keyword evidence="7" id="KW-1133">Transmembrane helix</keyword>
<comment type="catalytic activity">
    <reaction evidence="1 5">
        <text>[protein]-peptidylproline (omega=180) = [protein]-peptidylproline (omega=0)</text>
        <dbReference type="Rhea" id="RHEA:16237"/>
        <dbReference type="Rhea" id="RHEA-COMP:10747"/>
        <dbReference type="Rhea" id="RHEA-COMP:10748"/>
        <dbReference type="ChEBI" id="CHEBI:83833"/>
        <dbReference type="ChEBI" id="CHEBI:83834"/>
        <dbReference type="EC" id="5.2.1.8"/>
    </reaction>
</comment>
<evidence type="ECO:0000256" key="5">
    <source>
        <dbReference type="PROSITE-ProRule" id="PRU00277"/>
    </source>
</evidence>
<evidence type="ECO:0000259" key="8">
    <source>
        <dbReference type="PROSITE" id="PS50059"/>
    </source>
</evidence>
<feature type="domain" description="PPIase FKBP-type" evidence="8">
    <location>
        <begin position="257"/>
        <end position="336"/>
    </location>
</feature>
<evidence type="ECO:0000256" key="2">
    <source>
        <dbReference type="ARBA" id="ARBA00013194"/>
    </source>
</evidence>
<evidence type="ECO:0000256" key="4">
    <source>
        <dbReference type="ARBA" id="ARBA00023235"/>
    </source>
</evidence>
<protein>
    <recommendedName>
        <fullName evidence="2 5">peptidylprolyl isomerase</fullName>
        <ecNumber evidence="2 5">5.2.1.8</ecNumber>
    </recommendedName>
</protein>
<evidence type="ECO:0000313" key="9">
    <source>
        <dbReference type="EMBL" id="VYT04751.1"/>
    </source>
</evidence>
<dbReference type="InterPro" id="IPR001179">
    <property type="entry name" value="PPIase_FKBP_dom"/>
</dbReference>